<dbReference type="Proteomes" id="UP001190700">
    <property type="component" value="Unassembled WGS sequence"/>
</dbReference>
<organism evidence="3 4">
    <name type="scientific">Cymbomonas tetramitiformis</name>
    <dbReference type="NCBI Taxonomy" id="36881"/>
    <lineage>
        <taxon>Eukaryota</taxon>
        <taxon>Viridiplantae</taxon>
        <taxon>Chlorophyta</taxon>
        <taxon>Pyramimonadophyceae</taxon>
        <taxon>Pyramimonadales</taxon>
        <taxon>Pyramimonadaceae</taxon>
        <taxon>Cymbomonas</taxon>
    </lineage>
</organism>
<evidence type="ECO:0000313" key="3">
    <source>
        <dbReference type="EMBL" id="KAK3243164.1"/>
    </source>
</evidence>
<dbReference type="InterPro" id="IPR037848">
    <property type="entry name" value="GEM-like"/>
</dbReference>
<comment type="caution">
    <text evidence="3">The sequence shown here is derived from an EMBL/GenBank/DDBJ whole genome shotgun (WGS) entry which is preliminary data.</text>
</comment>
<dbReference type="AlphaFoldDB" id="A0AAE0BW51"/>
<dbReference type="Gene3D" id="2.30.29.30">
    <property type="entry name" value="Pleckstrin-homology domain (PH domain)/Phosphotyrosine-binding domain (PTB)"/>
    <property type="match status" value="1"/>
</dbReference>
<dbReference type="EMBL" id="LGRX02033079">
    <property type="protein sequence ID" value="KAK3243164.1"/>
    <property type="molecule type" value="Genomic_DNA"/>
</dbReference>
<dbReference type="InterPro" id="IPR004182">
    <property type="entry name" value="GRAM"/>
</dbReference>
<accession>A0AAE0BW51</accession>
<evidence type="ECO:0000256" key="1">
    <source>
        <dbReference type="ARBA" id="ARBA00009414"/>
    </source>
</evidence>
<feature type="domain" description="GRAM" evidence="2">
    <location>
        <begin position="103"/>
        <end position="203"/>
    </location>
</feature>
<dbReference type="Pfam" id="PF02893">
    <property type="entry name" value="GRAM"/>
    <property type="match status" value="1"/>
</dbReference>
<gene>
    <name evidence="3" type="ORF">CYMTET_47168</name>
</gene>
<evidence type="ECO:0000313" key="4">
    <source>
        <dbReference type="Proteomes" id="UP001190700"/>
    </source>
</evidence>
<reference evidence="3 4" key="1">
    <citation type="journal article" date="2015" name="Genome Biol. Evol.">
        <title>Comparative Genomics of a Bacterivorous Green Alga Reveals Evolutionary Causalities and Consequences of Phago-Mixotrophic Mode of Nutrition.</title>
        <authorList>
            <person name="Burns J.A."/>
            <person name="Paasch A."/>
            <person name="Narechania A."/>
            <person name="Kim E."/>
        </authorList>
    </citation>
    <scope>NUCLEOTIDE SEQUENCE [LARGE SCALE GENOMIC DNA]</scope>
    <source>
        <strain evidence="3 4">PLY_AMNH</strain>
    </source>
</reference>
<dbReference type="InterPro" id="IPR011993">
    <property type="entry name" value="PH-like_dom_sf"/>
</dbReference>
<proteinExistence type="inferred from homology"/>
<protein>
    <recommendedName>
        <fullName evidence="2">GRAM domain-containing protein</fullName>
    </recommendedName>
</protein>
<keyword evidence="4" id="KW-1185">Reference proteome</keyword>
<evidence type="ECO:0000259" key="2">
    <source>
        <dbReference type="Pfam" id="PF02893"/>
    </source>
</evidence>
<dbReference type="PANTHER" id="PTHR31969">
    <property type="entry name" value="GEM-LIKE PROTEIN 2"/>
    <property type="match status" value="1"/>
</dbReference>
<sequence length="215" mass="23219">MSATGYPVYTVQAAPAQYQGYAYSQQPPPYVTPQTGPTMTEQLAVKSAVLAGKALDAGIKTASKMVSHAAAAGWEKTLDTASGKVNYVAKMLAAGGTSSYWKRQFDPPSSEKLVETYACHLQGDSGLVAGVMFIGSLSISFCSDVVVPGQNMFLKFRLPLERVSVFQPAQKAGDTYIGVIMLDQYQFWFAGFMSPDKALEQLQISARNYQASLQK</sequence>
<name>A0AAE0BW51_9CHLO</name>
<comment type="similarity">
    <text evidence="1">Belongs to the GEM family.</text>
</comment>